<dbReference type="EMBL" id="KZ805926">
    <property type="protein sequence ID" value="PVH91215.1"/>
    <property type="molecule type" value="Genomic_DNA"/>
</dbReference>
<keyword evidence="2" id="KW-1185">Reference proteome</keyword>
<accession>A0A2V1CZR1</accession>
<name>A0A2V1CZR1_9PLEO</name>
<proteinExistence type="predicted"/>
<protein>
    <submittedName>
        <fullName evidence="1">Uncharacterized protein</fullName>
    </submittedName>
</protein>
<dbReference type="AlphaFoldDB" id="A0A2V1CZR1"/>
<reference evidence="1 2" key="1">
    <citation type="journal article" date="2018" name="Sci. Rep.">
        <title>Comparative genomics provides insights into the lifestyle and reveals functional heterogeneity of dark septate endophytic fungi.</title>
        <authorList>
            <person name="Knapp D.G."/>
            <person name="Nemeth J.B."/>
            <person name="Barry K."/>
            <person name="Hainaut M."/>
            <person name="Henrissat B."/>
            <person name="Johnson J."/>
            <person name="Kuo A."/>
            <person name="Lim J.H.P."/>
            <person name="Lipzen A."/>
            <person name="Nolan M."/>
            <person name="Ohm R.A."/>
            <person name="Tamas L."/>
            <person name="Grigoriev I.V."/>
            <person name="Spatafora J.W."/>
            <person name="Nagy L.G."/>
            <person name="Kovacs G.M."/>
        </authorList>
    </citation>
    <scope>NUCLEOTIDE SEQUENCE [LARGE SCALE GENOMIC DNA]</scope>
    <source>
        <strain evidence="1 2">DSE2036</strain>
    </source>
</reference>
<evidence type="ECO:0000313" key="2">
    <source>
        <dbReference type="Proteomes" id="UP000244855"/>
    </source>
</evidence>
<evidence type="ECO:0000313" key="1">
    <source>
        <dbReference type="EMBL" id="PVH91215.1"/>
    </source>
</evidence>
<sequence length="114" mass="11509">MRTSRAYTGLFLGFASAQHIPRALEVPDSFDLPALESFAASAKSRVSTQASSLASEARSVFSEATSAVASAVPSDVVSKVGEVFATETPSAGSTSPTMAAGLLLLNGAIGMVLG</sequence>
<dbReference type="Proteomes" id="UP000244855">
    <property type="component" value="Unassembled WGS sequence"/>
</dbReference>
<gene>
    <name evidence="1" type="ORF">DM02DRAFT_664238</name>
</gene>
<organism evidence="1 2">
    <name type="scientific">Periconia macrospinosa</name>
    <dbReference type="NCBI Taxonomy" id="97972"/>
    <lineage>
        <taxon>Eukaryota</taxon>
        <taxon>Fungi</taxon>
        <taxon>Dikarya</taxon>
        <taxon>Ascomycota</taxon>
        <taxon>Pezizomycotina</taxon>
        <taxon>Dothideomycetes</taxon>
        <taxon>Pleosporomycetidae</taxon>
        <taxon>Pleosporales</taxon>
        <taxon>Massarineae</taxon>
        <taxon>Periconiaceae</taxon>
        <taxon>Periconia</taxon>
    </lineage>
</organism>